<dbReference type="EMBL" id="MNCJ02000325">
    <property type="protein sequence ID" value="KAF5786354.1"/>
    <property type="molecule type" value="Genomic_DNA"/>
</dbReference>
<dbReference type="Proteomes" id="UP000215914">
    <property type="component" value="Unassembled WGS sequence"/>
</dbReference>
<evidence type="ECO:0000313" key="2">
    <source>
        <dbReference type="Proteomes" id="UP000215914"/>
    </source>
</evidence>
<dbReference type="Gramene" id="mRNA:HanXRQr2_Chr10g0439921">
    <property type="protein sequence ID" value="CDS:HanXRQr2_Chr10g0439921.1"/>
    <property type="gene ID" value="HanXRQr2_Chr10g0439921"/>
</dbReference>
<name>A0A9K3HXB0_HELAN</name>
<sequence length="79" mass="8607">MRLASTSSRYSGSTLSVPRIFLRTALPCSSLPRSIRLLGVSTTKSAPIVRRIAGTPAKPRESLQPQPPLILKKHKICIV</sequence>
<organism evidence="1 2">
    <name type="scientific">Helianthus annuus</name>
    <name type="common">Common sunflower</name>
    <dbReference type="NCBI Taxonomy" id="4232"/>
    <lineage>
        <taxon>Eukaryota</taxon>
        <taxon>Viridiplantae</taxon>
        <taxon>Streptophyta</taxon>
        <taxon>Embryophyta</taxon>
        <taxon>Tracheophyta</taxon>
        <taxon>Spermatophyta</taxon>
        <taxon>Magnoliopsida</taxon>
        <taxon>eudicotyledons</taxon>
        <taxon>Gunneridae</taxon>
        <taxon>Pentapetalae</taxon>
        <taxon>asterids</taxon>
        <taxon>campanulids</taxon>
        <taxon>Asterales</taxon>
        <taxon>Asteraceae</taxon>
        <taxon>Asteroideae</taxon>
        <taxon>Heliantheae alliance</taxon>
        <taxon>Heliantheae</taxon>
        <taxon>Helianthus</taxon>
    </lineage>
</organism>
<keyword evidence="2" id="KW-1185">Reference proteome</keyword>
<protein>
    <submittedName>
        <fullName evidence="1">Uncharacterized protein</fullName>
    </submittedName>
</protein>
<gene>
    <name evidence="1" type="ORF">HanXRQr2_Chr10g0439921</name>
</gene>
<proteinExistence type="predicted"/>
<dbReference type="AlphaFoldDB" id="A0A9K3HXB0"/>
<accession>A0A9K3HXB0</accession>
<reference evidence="1" key="2">
    <citation type="submission" date="2020-06" db="EMBL/GenBank/DDBJ databases">
        <title>Helianthus annuus Genome sequencing and assembly Release 2.</title>
        <authorList>
            <person name="Gouzy J."/>
            <person name="Langlade N."/>
            <person name="Munos S."/>
        </authorList>
    </citation>
    <scope>NUCLEOTIDE SEQUENCE</scope>
    <source>
        <tissue evidence="1">Leaves</tissue>
    </source>
</reference>
<evidence type="ECO:0000313" key="1">
    <source>
        <dbReference type="EMBL" id="KAF5786354.1"/>
    </source>
</evidence>
<comment type="caution">
    <text evidence="1">The sequence shown here is derived from an EMBL/GenBank/DDBJ whole genome shotgun (WGS) entry which is preliminary data.</text>
</comment>
<reference evidence="1" key="1">
    <citation type="journal article" date="2017" name="Nature">
        <title>The sunflower genome provides insights into oil metabolism, flowering and Asterid evolution.</title>
        <authorList>
            <person name="Badouin H."/>
            <person name="Gouzy J."/>
            <person name="Grassa C.J."/>
            <person name="Murat F."/>
            <person name="Staton S.E."/>
            <person name="Cottret L."/>
            <person name="Lelandais-Briere C."/>
            <person name="Owens G.L."/>
            <person name="Carrere S."/>
            <person name="Mayjonade B."/>
            <person name="Legrand L."/>
            <person name="Gill N."/>
            <person name="Kane N.C."/>
            <person name="Bowers J.E."/>
            <person name="Hubner S."/>
            <person name="Bellec A."/>
            <person name="Berard A."/>
            <person name="Berges H."/>
            <person name="Blanchet N."/>
            <person name="Boniface M.C."/>
            <person name="Brunel D."/>
            <person name="Catrice O."/>
            <person name="Chaidir N."/>
            <person name="Claudel C."/>
            <person name="Donnadieu C."/>
            <person name="Faraut T."/>
            <person name="Fievet G."/>
            <person name="Helmstetter N."/>
            <person name="King M."/>
            <person name="Knapp S.J."/>
            <person name="Lai Z."/>
            <person name="Le Paslier M.C."/>
            <person name="Lippi Y."/>
            <person name="Lorenzon L."/>
            <person name="Mandel J.R."/>
            <person name="Marage G."/>
            <person name="Marchand G."/>
            <person name="Marquand E."/>
            <person name="Bret-Mestries E."/>
            <person name="Morien E."/>
            <person name="Nambeesan S."/>
            <person name="Nguyen T."/>
            <person name="Pegot-Espagnet P."/>
            <person name="Pouilly N."/>
            <person name="Raftis F."/>
            <person name="Sallet E."/>
            <person name="Schiex T."/>
            <person name="Thomas J."/>
            <person name="Vandecasteele C."/>
            <person name="Vares D."/>
            <person name="Vear F."/>
            <person name="Vautrin S."/>
            <person name="Crespi M."/>
            <person name="Mangin B."/>
            <person name="Burke J.M."/>
            <person name="Salse J."/>
            <person name="Munos S."/>
            <person name="Vincourt P."/>
            <person name="Rieseberg L.H."/>
            <person name="Langlade N.B."/>
        </authorList>
    </citation>
    <scope>NUCLEOTIDE SEQUENCE</scope>
    <source>
        <tissue evidence="1">Leaves</tissue>
    </source>
</reference>